<feature type="transmembrane region" description="Helical" evidence="1">
    <location>
        <begin position="20"/>
        <end position="47"/>
    </location>
</feature>
<keyword evidence="1" id="KW-0812">Transmembrane</keyword>
<dbReference type="KEGG" id="plen:EIM92_05630"/>
<organism evidence="2 3">
    <name type="scientific">Paenibacillus lentus</name>
    <dbReference type="NCBI Taxonomy" id="1338368"/>
    <lineage>
        <taxon>Bacteria</taxon>
        <taxon>Bacillati</taxon>
        <taxon>Bacillota</taxon>
        <taxon>Bacilli</taxon>
        <taxon>Bacillales</taxon>
        <taxon>Paenibacillaceae</taxon>
        <taxon>Paenibacillus</taxon>
    </lineage>
</organism>
<name>A0A3S8RRZ3_9BACL</name>
<dbReference type="EMBL" id="CP034248">
    <property type="protein sequence ID" value="AZK45751.1"/>
    <property type="molecule type" value="Genomic_DNA"/>
</dbReference>
<evidence type="ECO:0000256" key="1">
    <source>
        <dbReference type="SAM" id="Phobius"/>
    </source>
</evidence>
<dbReference type="Proteomes" id="UP000273145">
    <property type="component" value="Chromosome"/>
</dbReference>
<keyword evidence="1" id="KW-1133">Transmembrane helix</keyword>
<evidence type="ECO:0000313" key="3">
    <source>
        <dbReference type="Proteomes" id="UP000273145"/>
    </source>
</evidence>
<reference evidence="2 3" key="1">
    <citation type="submission" date="2018-11" db="EMBL/GenBank/DDBJ databases">
        <title>Genome sequencing of Paenibacillus lentus DSM25539(T).</title>
        <authorList>
            <person name="Kook J.-K."/>
            <person name="Park S.-N."/>
            <person name="Lim Y.K."/>
        </authorList>
    </citation>
    <scope>NUCLEOTIDE SEQUENCE [LARGE SCALE GENOMIC DNA]</scope>
    <source>
        <strain evidence="2 3">DSM 25539</strain>
    </source>
</reference>
<gene>
    <name evidence="2" type="ORF">EIM92_05630</name>
</gene>
<keyword evidence="1" id="KW-0472">Membrane</keyword>
<protein>
    <submittedName>
        <fullName evidence="2">Uncharacterized protein</fullName>
    </submittedName>
</protein>
<accession>A0A3S8RRZ3</accession>
<keyword evidence="3" id="KW-1185">Reference proteome</keyword>
<dbReference type="RefSeq" id="WP_125081849.1">
    <property type="nucleotide sequence ID" value="NZ_CP034248.1"/>
</dbReference>
<evidence type="ECO:0000313" key="2">
    <source>
        <dbReference type="EMBL" id="AZK45751.1"/>
    </source>
</evidence>
<sequence length="62" mass="6776">MALVLPEGGGWILLMTAYTSWFIPLCIGVSFIFAVTVVILTIAILAFRARVTKKYDRGNLSG</sequence>
<proteinExistence type="predicted"/>
<dbReference type="AlphaFoldDB" id="A0A3S8RRZ3"/>